<name>A0A949NDT9_9FIRM</name>
<comment type="caution">
    <text evidence="1">The sequence shown here is derived from an EMBL/GenBank/DDBJ whole genome shotgun (WGS) entry which is preliminary data.</text>
</comment>
<dbReference type="AlphaFoldDB" id="A0A949NDT9"/>
<keyword evidence="1" id="KW-0808">Transferase</keyword>
<dbReference type="CDD" id="cd02513">
    <property type="entry name" value="CMP-NeuAc_Synthase"/>
    <property type="match status" value="1"/>
</dbReference>
<dbReference type="InterPro" id="IPR050793">
    <property type="entry name" value="CMP-NeuNAc_synthase"/>
</dbReference>
<keyword evidence="2" id="KW-1185">Reference proteome</keyword>
<dbReference type="GO" id="GO:0008781">
    <property type="term" value="F:N-acylneuraminate cytidylyltransferase activity"/>
    <property type="evidence" value="ECO:0007669"/>
    <property type="project" value="TreeGrafter"/>
</dbReference>
<dbReference type="Proteomes" id="UP000712157">
    <property type="component" value="Unassembled WGS sequence"/>
</dbReference>
<accession>A0A949NDT9</accession>
<dbReference type="SUPFAM" id="SSF53448">
    <property type="entry name" value="Nucleotide-diphospho-sugar transferases"/>
    <property type="match status" value="1"/>
</dbReference>
<dbReference type="InterPro" id="IPR003329">
    <property type="entry name" value="Cytidylyl_trans"/>
</dbReference>
<reference evidence="1" key="1">
    <citation type="submission" date="2021-06" db="EMBL/GenBank/DDBJ databases">
        <title>Description of novel taxa of the family Lachnospiraceae.</title>
        <authorList>
            <person name="Chaplin A.V."/>
            <person name="Sokolova S.R."/>
            <person name="Pikina A.P."/>
            <person name="Korzhanova M."/>
            <person name="Belova V."/>
            <person name="Korostin D."/>
            <person name="Efimov B.A."/>
        </authorList>
    </citation>
    <scope>NUCLEOTIDE SEQUENCE</scope>
    <source>
        <strain evidence="1">ASD5720</strain>
    </source>
</reference>
<keyword evidence="1" id="KW-0548">Nucleotidyltransferase</keyword>
<dbReference type="RefSeq" id="WP_238720606.1">
    <property type="nucleotide sequence ID" value="NZ_JAHQCW010000003.1"/>
</dbReference>
<gene>
    <name evidence="1" type="ORF">KTH89_03280</name>
</gene>
<dbReference type="InterPro" id="IPR029044">
    <property type="entry name" value="Nucleotide-diphossugar_trans"/>
</dbReference>
<dbReference type="PANTHER" id="PTHR21485">
    <property type="entry name" value="HAD SUPERFAMILY MEMBERS CMAS AND KDSC"/>
    <property type="match status" value="1"/>
</dbReference>
<dbReference type="Gene3D" id="3.90.550.10">
    <property type="entry name" value="Spore Coat Polysaccharide Biosynthesis Protein SpsA, Chain A"/>
    <property type="match status" value="1"/>
</dbReference>
<protein>
    <submittedName>
        <fullName evidence="1">Acylneuraminate cytidylyltransferase family protein</fullName>
    </submittedName>
</protein>
<organism evidence="1 2">
    <name type="scientific">Diplocloster agilis</name>
    <dbReference type="NCBI Taxonomy" id="2850323"/>
    <lineage>
        <taxon>Bacteria</taxon>
        <taxon>Bacillati</taxon>
        <taxon>Bacillota</taxon>
        <taxon>Clostridia</taxon>
        <taxon>Lachnospirales</taxon>
        <taxon>Lachnospiraceae</taxon>
        <taxon>Diplocloster</taxon>
    </lineage>
</organism>
<dbReference type="EMBL" id="JAHQCW010000003">
    <property type="protein sequence ID" value="MBU9735544.1"/>
    <property type="molecule type" value="Genomic_DNA"/>
</dbReference>
<proteinExistence type="predicted"/>
<evidence type="ECO:0000313" key="2">
    <source>
        <dbReference type="Proteomes" id="UP000712157"/>
    </source>
</evidence>
<sequence length="239" mass="27201">MNILCLIPARGGSKGLPRKNVKNLCGKPLIGWTIEAAKKSKYINEVYVSSDDKEILSVAASFKAKCIQRPSPLASDQATSIDVTLHALRHYQENQFCLPDFVLLLQCTSPLRTEKHIDDAIELYQSCEKQAEAVISVKEAPHPPQWLRLINEEGFIEPYIKEPDSTEQMRQNFNKVYMPNGALYFIKTEIFLDQKTFQPQRTIPYIMDEVSSVDIDHLLDFELASLLINALERNTDDKS</sequence>
<dbReference type="PANTHER" id="PTHR21485:SF6">
    <property type="entry name" value="N-ACYLNEURAMINATE CYTIDYLYLTRANSFERASE-RELATED"/>
    <property type="match status" value="1"/>
</dbReference>
<evidence type="ECO:0000313" key="1">
    <source>
        <dbReference type="EMBL" id="MBU9735544.1"/>
    </source>
</evidence>
<dbReference type="Pfam" id="PF02348">
    <property type="entry name" value="CTP_transf_3"/>
    <property type="match status" value="1"/>
</dbReference>